<dbReference type="InterPro" id="IPR027417">
    <property type="entry name" value="P-loop_NTPase"/>
</dbReference>
<evidence type="ECO:0000256" key="2">
    <source>
        <dbReference type="ARBA" id="ARBA00022840"/>
    </source>
</evidence>
<dbReference type="PROSITE" id="PS00211">
    <property type="entry name" value="ABC_TRANSPORTER_1"/>
    <property type="match status" value="1"/>
</dbReference>
<dbReference type="STRING" id="402385.SAMN05421848_0990"/>
<accession>A0A1I1ICU5</accession>
<dbReference type="InterPro" id="IPR017871">
    <property type="entry name" value="ABC_transporter-like_CS"/>
</dbReference>
<sequence>MKHWGCCDNLMPYATVAEPYAGPMLAGFDHARLGHDQHVVFPELTLHISQGERIALLGRSGVGKSTLLDALRVQLGDQSAWCPQANALVPTLSAYHNIYMGRLAHFSRWQNLINLLRPNRACWQEISALAETLGLDGLLHRQVDQLSGGQQQRVAIARALYQNRPVFLGDEPVSSVDPRQGMRLLDLIKARHPTCVVALHQRELALEHFDRIIGLNDGRITIDAPSRDLTTDDLDVLYVPE</sequence>
<dbReference type="Gene3D" id="3.40.50.300">
    <property type="entry name" value="P-loop containing nucleotide triphosphate hydrolases"/>
    <property type="match status" value="1"/>
</dbReference>
<dbReference type="GO" id="GO:0016887">
    <property type="term" value="F:ATP hydrolysis activity"/>
    <property type="evidence" value="ECO:0007669"/>
    <property type="project" value="InterPro"/>
</dbReference>
<dbReference type="GO" id="GO:0022857">
    <property type="term" value="F:transmembrane transporter activity"/>
    <property type="evidence" value="ECO:0007669"/>
    <property type="project" value="TreeGrafter"/>
</dbReference>
<dbReference type="InterPro" id="IPR015854">
    <property type="entry name" value="ABC_transpr_LolD-like"/>
</dbReference>
<feature type="domain" description="ABC transporter" evidence="3">
    <location>
        <begin position="25"/>
        <end position="239"/>
    </location>
</feature>
<dbReference type="InterPro" id="IPR003439">
    <property type="entry name" value="ABC_transporter-like_ATP-bd"/>
</dbReference>
<dbReference type="PROSITE" id="PS50893">
    <property type="entry name" value="ABC_TRANSPORTER_2"/>
    <property type="match status" value="1"/>
</dbReference>
<dbReference type="Proteomes" id="UP000199046">
    <property type="component" value="Unassembled WGS sequence"/>
</dbReference>
<dbReference type="SUPFAM" id="SSF52540">
    <property type="entry name" value="P-loop containing nucleoside triphosphate hydrolases"/>
    <property type="match status" value="1"/>
</dbReference>
<dbReference type="Pfam" id="PF00005">
    <property type="entry name" value="ABC_tran"/>
    <property type="match status" value="1"/>
</dbReference>
<dbReference type="GO" id="GO:0005886">
    <property type="term" value="C:plasma membrane"/>
    <property type="evidence" value="ECO:0007669"/>
    <property type="project" value="TreeGrafter"/>
</dbReference>
<dbReference type="InterPro" id="IPR003593">
    <property type="entry name" value="AAA+_ATPase"/>
</dbReference>
<dbReference type="SMART" id="SM00382">
    <property type="entry name" value="AAA"/>
    <property type="match status" value="1"/>
</dbReference>
<keyword evidence="1" id="KW-0547">Nucleotide-binding</keyword>
<dbReference type="PANTHER" id="PTHR24220">
    <property type="entry name" value="IMPORT ATP-BINDING PROTEIN"/>
    <property type="match status" value="1"/>
</dbReference>
<name>A0A1I1ICU5_9GAMM</name>
<gene>
    <name evidence="4" type="ORF">SAMN05421848_0990</name>
</gene>
<evidence type="ECO:0000259" key="3">
    <source>
        <dbReference type="PROSITE" id="PS50893"/>
    </source>
</evidence>
<evidence type="ECO:0000256" key="1">
    <source>
        <dbReference type="ARBA" id="ARBA00022741"/>
    </source>
</evidence>
<evidence type="ECO:0000313" key="5">
    <source>
        <dbReference type="Proteomes" id="UP000199046"/>
    </source>
</evidence>
<evidence type="ECO:0000313" key="4">
    <source>
        <dbReference type="EMBL" id="SFC31060.1"/>
    </source>
</evidence>
<dbReference type="EMBL" id="FOLY01000002">
    <property type="protein sequence ID" value="SFC31060.1"/>
    <property type="molecule type" value="Genomic_DNA"/>
</dbReference>
<dbReference type="PANTHER" id="PTHR24220:SF685">
    <property type="entry name" value="ABC TRANSPORTER RELATED"/>
    <property type="match status" value="1"/>
</dbReference>
<dbReference type="AlphaFoldDB" id="A0A1I1ICU5"/>
<dbReference type="GO" id="GO:0005524">
    <property type="term" value="F:ATP binding"/>
    <property type="evidence" value="ECO:0007669"/>
    <property type="project" value="UniProtKB-KW"/>
</dbReference>
<keyword evidence="2 4" id="KW-0067">ATP-binding</keyword>
<reference evidence="5" key="1">
    <citation type="submission" date="2016-10" db="EMBL/GenBank/DDBJ databases">
        <authorList>
            <person name="Varghese N."/>
            <person name="Submissions S."/>
        </authorList>
    </citation>
    <scope>NUCLEOTIDE SEQUENCE [LARGE SCALE GENOMIC DNA]</scope>
    <source>
        <strain evidence="5">DSM 23439</strain>
    </source>
</reference>
<keyword evidence="5" id="KW-1185">Reference proteome</keyword>
<organism evidence="4 5">
    <name type="scientific">Kushneria avicenniae</name>
    <dbReference type="NCBI Taxonomy" id="402385"/>
    <lineage>
        <taxon>Bacteria</taxon>
        <taxon>Pseudomonadati</taxon>
        <taxon>Pseudomonadota</taxon>
        <taxon>Gammaproteobacteria</taxon>
        <taxon>Oceanospirillales</taxon>
        <taxon>Halomonadaceae</taxon>
        <taxon>Kushneria</taxon>
    </lineage>
</organism>
<proteinExistence type="predicted"/>
<protein>
    <submittedName>
        <fullName evidence="4">Phosphonate transport system ATP-binding protein</fullName>
    </submittedName>
</protein>